<keyword evidence="3" id="KW-0472">Membrane</keyword>
<dbReference type="OrthoDB" id="2735536at2759"/>
<reference evidence="5 6" key="1">
    <citation type="submission" date="2020-05" db="EMBL/GenBank/DDBJ databases">
        <title>Identification and distribution of gene clusters putatively required for synthesis of sphingolipid metabolism inhibitors in phylogenetically diverse species of the filamentous fungus Fusarium.</title>
        <authorList>
            <person name="Kim H.-S."/>
            <person name="Busman M."/>
            <person name="Brown D.W."/>
            <person name="Divon H."/>
            <person name="Uhlig S."/>
            <person name="Proctor R.H."/>
        </authorList>
    </citation>
    <scope>NUCLEOTIDE SEQUENCE [LARGE SCALE GENOMIC DNA]</scope>
    <source>
        <strain evidence="5 6">NRRL 20693</strain>
    </source>
</reference>
<evidence type="ECO:0000313" key="5">
    <source>
        <dbReference type="EMBL" id="KAF5667109.1"/>
    </source>
</evidence>
<keyword evidence="1" id="KW-0560">Oxidoreductase</keyword>
<dbReference type="GO" id="GO:0016616">
    <property type="term" value="F:oxidoreductase activity, acting on the CH-OH group of donors, NAD or NADP as acceptor"/>
    <property type="evidence" value="ECO:0007669"/>
    <property type="project" value="TreeGrafter"/>
</dbReference>
<keyword evidence="6" id="KW-1185">Reference proteome</keyword>
<dbReference type="Proteomes" id="UP000567885">
    <property type="component" value="Unassembled WGS sequence"/>
</dbReference>
<gene>
    <name evidence="5" type="ORF">FHETE_5812</name>
</gene>
<sequence length="344" mass="38100">MSASTTTIPVGSWVLVTGATGFVASHLIGQFLHRGYKVRGTARDIASASWLIEELYKSYAESGSFELVAVPDIAALHAFDEAVRGVSAIAHVAFVLSSSPEPAKTIAPSEGSVRAIMSAASKEPSVKEVVFTSSIMAVALPIASNAVRVDRDTWNDAVVEMVSAPPPYHPSHAMFVYAAGKYAAEKEVWRLVDETKPNFNVNVICPFGIVGEPLHKKHVESPANWISIISKGQKEQLDAFPASFFSDVQDVATLHTALILDPEVKNTRLHAWGYPTHWNDFFTILRRLRPQKQFIDDYPNPEYLPMYTDQSESLRLLQKWGNRAGWKELEISIRESVESKYLDL</sequence>
<evidence type="ECO:0000256" key="2">
    <source>
        <dbReference type="ARBA" id="ARBA00023445"/>
    </source>
</evidence>
<accession>A0A8H5TDH7</accession>
<dbReference type="Pfam" id="PF01370">
    <property type="entry name" value="Epimerase"/>
    <property type="match status" value="1"/>
</dbReference>
<feature type="transmembrane region" description="Helical" evidence="3">
    <location>
        <begin position="12"/>
        <end position="33"/>
    </location>
</feature>
<keyword evidence="3" id="KW-1133">Transmembrane helix</keyword>
<organism evidence="5 6">
    <name type="scientific">Fusarium heterosporum</name>
    <dbReference type="NCBI Taxonomy" id="42747"/>
    <lineage>
        <taxon>Eukaryota</taxon>
        <taxon>Fungi</taxon>
        <taxon>Dikarya</taxon>
        <taxon>Ascomycota</taxon>
        <taxon>Pezizomycotina</taxon>
        <taxon>Sordariomycetes</taxon>
        <taxon>Hypocreomycetidae</taxon>
        <taxon>Hypocreales</taxon>
        <taxon>Nectriaceae</taxon>
        <taxon>Fusarium</taxon>
        <taxon>Fusarium heterosporum species complex</taxon>
    </lineage>
</organism>
<dbReference type="AlphaFoldDB" id="A0A8H5TDH7"/>
<dbReference type="InterPro" id="IPR050425">
    <property type="entry name" value="NAD(P)_dehydrat-like"/>
</dbReference>
<dbReference type="SUPFAM" id="SSF51735">
    <property type="entry name" value="NAD(P)-binding Rossmann-fold domains"/>
    <property type="match status" value="1"/>
</dbReference>
<feature type="domain" description="NAD-dependent epimerase/dehydratase" evidence="4">
    <location>
        <begin position="14"/>
        <end position="261"/>
    </location>
</feature>
<dbReference type="Gene3D" id="3.40.50.720">
    <property type="entry name" value="NAD(P)-binding Rossmann-like Domain"/>
    <property type="match status" value="1"/>
</dbReference>
<evidence type="ECO:0000256" key="3">
    <source>
        <dbReference type="SAM" id="Phobius"/>
    </source>
</evidence>
<comment type="similarity">
    <text evidence="2">Belongs to the NAD(P)-dependent epimerase/dehydratase family. Dihydroflavonol-4-reductase subfamily.</text>
</comment>
<keyword evidence="3" id="KW-0812">Transmembrane</keyword>
<evidence type="ECO:0000259" key="4">
    <source>
        <dbReference type="Pfam" id="PF01370"/>
    </source>
</evidence>
<dbReference type="EMBL" id="JAAGWQ010000103">
    <property type="protein sequence ID" value="KAF5667109.1"/>
    <property type="molecule type" value="Genomic_DNA"/>
</dbReference>
<dbReference type="PANTHER" id="PTHR10366:SF562">
    <property type="entry name" value="ALDEHYDE REDUCTASE II (AFU_ORTHOLOGUE AFUA_1G11360)"/>
    <property type="match status" value="1"/>
</dbReference>
<dbReference type="PANTHER" id="PTHR10366">
    <property type="entry name" value="NAD DEPENDENT EPIMERASE/DEHYDRATASE"/>
    <property type="match status" value="1"/>
</dbReference>
<dbReference type="InterPro" id="IPR036291">
    <property type="entry name" value="NAD(P)-bd_dom_sf"/>
</dbReference>
<protein>
    <submittedName>
        <fullName evidence="5">NADPH-dependent aldehyde reductase</fullName>
    </submittedName>
</protein>
<dbReference type="InterPro" id="IPR001509">
    <property type="entry name" value="Epimerase_deHydtase"/>
</dbReference>
<name>A0A8H5TDH7_FUSHE</name>
<proteinExistence type="inferred from homology"/>
<comment type="caution">
    <text evidence="5">The sequence shown here is derived from an EMBL/GenBank/DDBJ whole genome shotgun (WGS) entry which is preliminary data.</text>
</comment>
<evidence type="ECO:0000313" key="6">
    <source>
        <dbReference type="Proteomes" id="UP000567885"/>
    </source>
</evidence>
<evidence type="ECO:0000256" key="1">
    <source>
        <dbReference type="ARBA" id="ARBA00023002"/>
    </source>
</evidence>